<dbReference type="Proteomes" id="UP000509548">
    <property type="component" value="Chromosome 2"/>
</dbReference>
<dbReference type="PANTHER" id="PTHR48081">
    <property type="entry name" value="AB HYDROLASE SUPERFAMILY PROTEIN C4A8.06C"/>
    <property type="match status" value="1"/>
</dbReference>
<dbReference type="Pfam" id="PF07859">
    <property type="entry name" value="Abhydrolase_3"/>
    <property type="match status" value="1"/>
</dbReference>
<evidence type="ECO:0000313" key="5">
    <source>
        <dbReference type="EMBL" id="MEO1757863.1"/>
    </source>
</evidence>
<evidence type="ECO:0000256" key="1">
    <source>
        <dbReference type="ARBA" id="ARBA00010515"/>
    </source>
</evidence>
<proteinExistence type="inferred from homology"/>
<feature type="active site" evidence="3">
    <location>
        <position position="146"/>
    </location>
</feature>
<protein>
    <submittedName>
        <fullName evidence="6">Acetylhydrolase</fullName>
    </submittedName>
    <submittedName>
        <fullName evidence="5">Alpha/beta hydrolase</fullName>
    </submittedName>
</protein>
<evidence type="ECO:0000313" key="7">
    <source>
        <dbReference type="Proteomes" id="UP000509548"/>
    </source>
</evidence>
<dbReference type="Proteomes" id="UP001462961">
    <property type="component" value="Unassembled WGS sequence"/>
</dbReference>
<dbReference type="GO" id="GO:0004806">
    <property type="term" value="F:triacylglycerol lipase activity"/>
    <property type="evidence" value="ECO:0007669"/>
    <property type="project" value="TreeGrafter"/>
</dbReference>
<dbReference type="AlphaFoldDB" id="A0A9Q6S7U8"/>
<organism evidence="6 7">
    <name type="scientific">Paraburkholderia caribensis</name>
    <dbReference type="NCBI Taxonomy" id="75105"/>
    <lineage>
        <taxon>Bacteria</taxon>
        <taxon>Pseudomonadati</taxon>
        <taxon>Pseudomonadota</taxon>
        <taxon>Betaproteobacteria</taxon>
        <taxon>Burkholderiales</taxon>
        <taxon>Burkholderiaceae</taxon>
        <taxon>Paraburkholderia</taxon>
    </lineage>
</organism>
<dbReference type="RefSeq" id="WP_107202924.1">
    <property type="nucleotide sequence ID" value="NZ_CP015959.1"/>
</dbReference>
<dbReference type="InterPro" id="IPR029058">
    <property type="entry name" value="AB_hydrolase_fold"/>
</dbReference>
<evidence type="ECO:0000256" key="2">
    <source>
        <dbReference type="ARBA" id="ARBA00022801"/>
    </source>
</evidence>
<dbReference type="Gene3D" id="3.40.50.1820">
    <property type="entry name" value="alpha/beta hydrolase"/>
    <property type="match status" value="1"/>
</dbReference>
<dbReference type="PROSITE" id="PS01174">
    <property type="entry name" value="LIPASE_GDXG_SER"/>
    <property type="match status" value="1"/>
</dbReference>
<evidence type="ECO:0000313" key="6">
    <source>
        <dbReference type="EMBL" id="QLB66103.1"/>
    </source>
</evidence>
<dbReference type="EMBL" id="JAYLVJ010000043">
    <property type="protein sequence ID" value="MEO1757863.1"/>
    <property type="molecule type" value="Genomic_DNA"/>
</dbReference>
<dbReference type="InterPro" id="IPR013094">
    <property type="entry name" value="AB_hydrolase_3"/>
</dbReference>
<dbReference type="PANTHER" id="PTHR48081:SF30">
    <property type="entry name" value="ACETYL-HYDROLASE LIPR-RELATED"/>
    <property type="match status" value="1"/>
</dbReference>
<reference evidence="5 8" key="3">
    <citation type="submission" date="2024-01" db="EMBL/GenBank/DDBJ databases">
        <title>The diversity of rhizobia nodulating Mimosa spp. in eleven states of Brazil covering several biomes is determined by host plant, location, and edaphic factors.</title>
        <authorList>
            <person name="Rouws L."/>
            <person name="Barauna A."/>
            <person name="Beukes C."/>
            <person name="De Faria S.M."/>
            <person name="Gross E."/>
            <person name="Dos Reis Junior F.B."/>
            <person name="Simon M."/>
            <person name="Maluk M."/>
            <person name="Odee D.W."/>
            <person name="Kenicer G."/>
            <person name="Young J.P.W."/>
            <person name="Reis V.M."/>
            <person name="Zilli J."/>
            <person name="James E.K."/>
        </authorList>
    </citation>
    <scope>NUCLEOTIDE SEQUENCE [LARGE SCALE GENOMIC DNA]</scope>
    <source>
        <strain evidence="5 8">JHI1651</strain>
    </source>
</reference>
<evidence type="ECO:0000259" key="4">
    <source>
        <dbReference type="Pfam" id="PF07859"/>
    </source>
</evidence>
<evidence type="ECO:0000313" key="8">
    <source>
        <dbReference type="Proteomes" id="UP001462961"/>
    </source>
</evidence>
<comment type="similarity">
    <text evidence="1">Belongs to the 'GDXG' lipolytic enzyme family.</text>
</comment>
<dbReference type="InterPro" id="IPR002168">
    <property type="entry name" value="Lipase_GDXG_HIS_AS"/>
</dbReference>
<dbReference type="SUPFAM" id="SSF53474">
    <property type="entry name" value="alpha/beta-Hydrolases"/>
    <property type="match status" value="1"/>
</dbReference>
<dbReference type="InterPro" id="IPR033140">
    <property type="entry name" value="Lipase_GDXG_put_SER_AS"/>
</dbReference>
<keyword evidence="8" id="KW-1185">Reference proteome</keyword>
<evidence type="ECO:0000256" key="3">
    <source>
        <dbReference type="PROSITE-ProRule" id="PRU10038"/>
    </source>
</evidence>
<accession>A0A9Q6S7U8</accession>
<keyword evidence="2 5" id="KW-0378">Hydrolase</keyword>
<reference evidence="6 7" key="1">
    <citation type="journal article" date="2014" name="Genome Announc.">
        <title>Draft Genome Sequence of the Haloacid-Degrading Burkholderia caribensis Strain MBA4.</title>
        <authorList>
            <person name="Pan Y."/>
            <person name="Kong K.F."/>
            <person name="Tsang J.S."/>
        </authorList>
    </citation>
    <scope>NUCLEOTIDE SEQUENCE [LARGE SCALE GENOMIC DNA]</scope>
    <source>
        <strain evidence="6 7">852011</strain>
    </source>
</reference>
<sequence length="299" mass="32438">MPSQEFRDFNARLFAHPASFETIKDPVKLREVFAAMNGEPTVCPDVTIASADANGVPGEWVEIAGSDPSRVILFLHGGGYVFGSITTHRSLVVALSRETRVRGFSIDYRLAPENPFPAAVEDAVRGYQWLLAQRIDPSRIVIAGDSAGGGLTVATLVSLRDQGLPLPAAGVCLSPWTDLALQGESQKTKASVDPFISAALCASNVRHYIGNAGDPYNPLASPLYADLRGLPPLLVLVGTAEVLMDDSIRLVEKARQAQVEVDLIIGEQMIHVWPFFSDEFPEAREAVVQIANYIRKMLK</sequence>
<dbReference type="InterPro" id="IPR050300">
    <property type="entry name" value="GDXG_lipolytic_enzyme"/>
</dbReference>
<gene>
    <name evidence="6" type="ORF">A9O66_27910</name>
    <name evidence="5" type="ORF">VOI32_28475</name>
</gene>
<feature type="domain" description="Alpha/beta hydrolase fold-3" evidence="4">
    <location>
        <begin position="72"/>
        <end position="273"/>
    </location>
</feature>
<dbReference type="EMBL" id="CP015959">
    <property type="protein sequence ID" value="QLB66103.1"/>
    <property type="molecule type" value="Genomic_DNA"/>
</dbReference>
<reference evidence="6" key="2">
    <citation type="submission" date="2016-06" db="EMBL/GenBank/DDBJ databases">
        <authorList>
            <person name="Huang P."/>
            <person name="Jiang X."/>
            <person name="Liu X."/>
        </authorList>
    </citation>
    <scope>NUCLEOTIDE SEQUENCE</scope>
    <source>
        <strain evidence="6">852011</strain>
    </source>
</reference>
<dbReference type="PROSITE" id="PS01173">
    <property type="entry name" value="LIPASE_GDXG_HIS"/>
    <property type="match status" value="1"/>
</dbReference>
<name>A0A9Q6S7U8_9BURK</name>